<dbReference type="InterPro" id="IPR013106">
    <property type="entry name" value="Ig_V-set"/>
</dbReference>
<organism evidence="11 12">
    <name type="scientific">Tetranychus urticae</name>
    <name type="common">Two-spotted spider mite</name>
    <dbReference type="NCBI Taxonomy" id="32264"/>
    <lineage>
        <taxon>Eukaryota</taxon>
        <taxon>Metazoa</taxon>
        <taxon>Ecdysozoa</taxon>
        <taxon>Arthropoda</taxon>
        <taxon>Chelicerata</taxon>
        <taxon>Arachnida</taxon>
        <taxon>Acari</taxon>
        <taxon>Acariformes</taxon>
        <taxon>Trombidiformes</taxon>
        <taxon>Prostigmata</taxon>
        <taxon>Eleutherengona</taxon>
        <taxon>Raphignathae</taxon>
        <taxon>Tetranychoidea</taxon>
        <taxon>Tetranychidae</taxon>
        <taxon>Tetranychus</taxon>
    </lineage>
</organism>
<keyword evidence="6" id="KW-1015">Disulfide bond</keyword>
<dbReference type="PANTHER" id="PTHR23278:SF19">
    <property type="entry name" value="OBSCURIN"/>
    <property type="match status" value="1"/>
</dbReference>
<reference evidence="11" key="2">
    <citation type="submission" date="2015-06" db="UniProtKB">
        <authorList>
            <consortium name="EnsemblMetazoa"/>
        </authorList>
    </citation>
    <scope>IDENTIFICATION</scope>
</reference>
<protein>
    <recommendedName>
        <fullName evidence="13">Nephrin</fullName>
    </recommendedName>
</protein>
<evidence type="ECO:0000256" key="1">
    <source>
        <dbReference type="ARBA" id="ARBA00004167"/>
    </source>
</evidence>
<evidence type="ECO:0008006" key="13">
    <source>
        <dbReference type="Google" id="ProtNLM"/>
    </source>
</evidence>
<evidence type="ECO:0000313" key="12">
    <source>
        <dbReference type="Proteomes" id="UP000015104"/>
    </source>
</evidence>
<dbReference type="InterPro" id="IPR003598">
    <property type="entry name" value="Ig_sub2"/>
</dbReference>
<feature type="domain" description="Ig-like" evidence="9">
    <location>
        <begin position="159"/>
        <end position="272"/>
    </location>
</feature>
<dbReference type="PROSITE" id="PS50835">
    <property type="entry name" value="IG_LIKE"/>
    <property type="match status" value="5"/>
</dbReference>
<sequence>MFLFVQLGDPIMIEIKVVVGGSVSLPCNVTNTIEDDSVTLILWYKEGTGGQPIYTMDSRTNLDFTGPQVFTHQLLGNRATFQFNKSSVRGSLLTIDPVINEDNGNYKCRVDFRRGRTQVTNVNLFVIGNISKSLINIELVSLNLNCISFSQVENSANNPRIELIQHSERTQLTELIINNNDDGKEIIPNTTLSFNENTNVNLVCQSSGGRPSPSLIWYFNEKLLDDDYHIADSTISLVENHLTIPSVDRKMLNSILSCKASNNNITVGPTIAFILDLNIKPSSVEITNSREPISAGRKIEITCLATGSRPPARIVWLKEDKLMVHSRESYSTDGLVTTSALILMPTRDDNHVNIICKADNPRLINSTIQDSWILEVYLMIKSKFDDDPRVILSMGNATKAAVVKVGDRVEFDCNVSANPMVHKVSWFRDGQPLIKHARMKQVNTTLVIERSIRRDHGRYQCSAINIEGENISNVFHLEVHYQPACKKDQRNVYGVSLGEKITIPCQVEASPDRVDFYWLFNGSIVHDNQSLGLKYISEGLTSWLEYKVKSKEDYGIFECWSRNAIGSQIEPCLFTLIPSGPPEPPQACTIANRSETRLQVSCLPGYDGGSSQNFNLQVLNNRKQVLQNITTSSEPVIFNISDLNPKSSYTLILYSSNLKGLSKPISLVTSTLPVSSKNDNFNLYILDSEIMSAVRLGLLSALILITIVIIIGVCIKKHRKFKNTTIHQLKEVLLIFLEMNDFRSQG</sequence>
<dbReference type="CDD" id="cd00096">
    <property type="entry name" value="Ig"/>
    <property type="match status" value="2"/>
</dbReference>
<dbReference type="SMART" id="SM00409">
    <property type="entry name" value="IG"/>
    <property type="match status" value="5"/>
</dbReference>
<dbReference type="PROSITE" id="PS50853">
    <property type="entry name" value="FN3"/>
    <property type="match status" value="1"/>
</dbReference>
<comment type="subcellular location">
    <subcellularLocation>
        <location evidence="1">Membrane</location>
        <topology evidence="1">Single-pass membrane protein</topology>
    </subcellularLocation>
</comment>
<dbReference type="AlphaFoldDB" id="T1JQQ7"/>
<dbReference type="InterPro" id="IPR036116">
    <property type="entry name" value="FN3_sf"/>
</dbReference>
<dbReference type="Proteomes" id="UP000015104">
    <property type="component" value="Unassembled WGS sequence"/>
</dbReference>
<accession>T1JQQ7</accession>
<dbReference type="CDD" id="cd00063">
    <property type="entry name" value="FN3"/>
    <property type="match status" value="1"/>
</dbReference>
<evidence type="ECO:0000256" key="3">
    <source>
        <dbReference type="ARBA" id="ARBA00022737"/>
    </source>
</evidence>
<feature type="domain" description="Ig-like" evidence="9">
    <location>
        <begin position="10"/>
        <end position="120"/>
    </location>
</feature>
<dbReference type="SUPFAM" id="SSF49265">
    <property type="entry name" value="Fibronectin type III"/>
    <property type="match status" value="1"/>
</dbReference>
<feature type="domain" description="Ig-like" evidence="9">
    <location>
        <begin position="388"/>
        <end position="472"/>
    </location>
</feature>
<dbReference type="FunFam" id="2.60.40.10:FF:000032">
    <property type="entry name" value="palladin isoform X1"/>
    <property type="match status" value="1"/>
</dbReference>
<dbReference type="GO" id="GO:0016020">
    <property type="term" value="C:membrane"/>
    <property type="evidence" value="ECO:0007669"/>
    <property type="project" value="UniProtKB-SubCell"/>
</dbReference>
<dbReference type="InterPro" id="IPR013098">
    <property type="entry name" value="Ig_I-set"/>
</dbReference>
<feature type="domain" description="Ig-like" evidence="9">
    <location>
        <begin position="483"/>
        <end position="575"/>
    </location>
</feature>
<dbReference type="GO" id="GO:0009653">
    <property type="term" value="P:anatomical structure morphogenesis"/>
    <property type="evidence" value="ECO:0007669"/>
    <property type="project" value="UniProtKB-ARBA"/>
</dbReference>
<dbReference type="InterPro" id="IPR003599">
    <property type="entry name" value="Ig_sub"/>
</dbReference>
<dbReference type="STRING" id="32264.T1JQQ7"/>
<evidence type="ECO:0000256" key="6">
    <source>
        <dbReference type="ARBA" id="ARBA00023157"/>
    </source>
</evidence>
<dbReference type="InterPro" id="IPR036179">
    <property type="entry name" value="Ig-like_dom_sf"/>
</dbReference>
<evidence type="ECO:0000256" key="7">
    <source>
        <dbReference type="ARBA" id="ARBA00023319"/>
    </source>
</evidence>
<dbReference type="EMBL" id="CAEY01000440">
    <property type="status" value="NOT_ANNOTATED_CDS"/>
    <property type="molecule type" value="Genomic_DNA"/>
</dbReference>
<dbReference type="Pfam" id="PF07686">
    <property type="entry name" value="V-set"/>
    <property type="match status" value="1"/>
</dbReference>
<dbReference type="GO" id="GO:0030154">
    <property type="term" value="P:cell differentiation"/>
    <property type="evidence" value="ECO:0007669"/>
    <property type="project" value="UniProtKB-ARBA"/>
</dbReference>
<evidence type="ECO:0000259" key="10">
    <source>
        <dbReference type="PROSITE" id="PS50853"/>
    </source>
</evidence>
<evidence type="ECO:0000259" key="9">
    <source>
        <dbReference type="PROSITE" id="PS50835"/>
    </source>
</evidence>
<evidence type="ECO:0000313" key="11">
    <source>
        <dbReference type="EnsemblMetazoa" id="tetur01g04120.1"/>
    </source>
</evidence>
<keyword evidence="12" id="KW-1185">Reference proteome</keyword>
<evidence type="ECO:0000256" key="8">
    <source>
        <dbReference type="SAM" id="Phobius"/>
    </source>
</evidence>
<feature type="domain" description="Ig-like" evidence="9">
    <location>
        <begin position="281"/>
        <end position="369"/>
    </location>
</feature>
<dbReference type="Pfam" id="PF07679">
    <property type="entry name" value="I-set"/>
    <property type="match status" value="1"/>
</dbReference>
<dbReference type="HOGENOM" id="CLU_130088_1_0_1"/>
<feature type="transmembrane region" description="Helical" evidence="8">
    <location>
        <begin position="696"/>
        <end position="715"/>
    </location>
</feature>
<dbReference type="SMART" id="SM00408">
    <property type="entry name" value="IGc2"/>
    <property type="match status" value="4"/>
</dbReference>
<keyword evidence="5 8" id="KW-0472">Membrane</keyword>
<evidence type="ECO:0000256" key="5">
    <source>
        <dbReference type="ARBA" id="ARBA00023136"/>
    </source>
</evidence>
<keyword evidence="2 8" id="KW-0812">Transmembrane</keyword>
<dbReference type="Gene3D" id="2.60.40.10">
    <property type="entry name" value="Immunoglobulins"/>
    <property type="match status" value="6"/>
</dbReference>
<dbReference type="EnsemblMetazoa" id="tetur01g04120.1">
    <property type="protein sequence ID" value="tetur01g04120.1"/>
    <property type="gene ID" value="tetur01g04120"/>
</dbReference>
<dbReference type="eggNOG" id="KOG3515">
    <property type="taxonomic scope" value="Eukaryota"/>
</dbReference>
<dbReference type="InterPro" id="IPR013162">
    <property type="entry name" value="CD80_C2-set"/>
</dbReference>
<name>T1JQQ7_TETUR</name>
<proteinExistence type="predicted"/>
<evidence type="ECO:0000256" key="4">
    <source>
        <dbReference type="ARBA" id="ARBA00022989"/>
    </source>
</evidence>
<keyword evidence="7" id="KW-0393">Immunoglobulin domain</keyword>
<dbReference type="Pfam" id="PF13927">
    <property type="entry name" value="Ig_3"/>
    <property type="match status" value="1"/>
</dbReference>
<evidence type="ECO:0000256" key="2">
    <source>
        <dbReference type="ARBA" id="ARBA00022692"/>
    </source>
</evidence>
<dbReference type="InterPro" id="IPR007110">
    <property type="entry name" value="Ig-like_dom"/>
</dbReference>
<feature type="domain" description="Fibronectin type-III" evidence="10">
    <location>
        <begin position="581"/>
        <end position="675"/>
    </location>
</feature>
<dbReference type="InterPro" id="IPR003961">
    <property type="entry name" value="FN3_dom"/>
</dbReference>
<reference evidence="12" key="1">
    <citation type="submission" date="2011-08" db="EMBL/GenBank/DDBJ databases">
        <authorList>
            <person name="Rombauts S."/>
        </authorList>
    </citation>
    <scope>NUCLEOTIDE SEQUENCE</scope>
    <source>
        <strain evidence="12">London</strain>
    </source>
</reference>
<dbReference type="PANTHER" id="PTHR23278">
    <property type="entry name" value="SIDESTEP PROTEIN"/>
    <property type="match status" value="1"/>
</dbReference>
<keyword evidence="3" id="KW-0677">Repeat</keyword>
<dbReference type="InterPro" id="IPR013783">
    <property type="entry name" value="Ig-like_fold"/>
</dbReference>
<dbReference type="SUPFAM" id="SSF48726">
    <property type="entry name" value="Immunoglobulin"/>
    <property type="match status" value="5"/>
</dbReference>
<keyword evidence="4 8" id="KW-1133">Transmembrane helix</keyword>
<dbReference type="Pfam" id="PF08205">
    <property type="entry name" value="C2-set_2"/>
    <property type="match status" value="1"/>
</dbReference>